<name>A0A5C3NYX1_9APHY</name>
<reference evidence="1 2" key="1">
    <citation type="journal article" date="2019" name="Nat. Ecol. Evol.">
        <title>Megaphylogeny resolves global patterns of mushroom evolution.</title>
        <authorList>
            <person name="Varga T."/>
            <person name="Krizsan K."/>
            <person name="Foldi C."/>
            <person name="Dima B."/>
            <person name="Sanchez-Garcia M."/>
            <person name="Sanchez-Ramirez S."/>
            <person name="Szollosi G.J."/>
            <person name="Szarkandi J.G."/>
            <person name="Papp V."/>
            <person name="Albert L."/>
            <person name="Andreopoulos W."/>
            <person name="Angelini C."/>
            <person name="Antonin V."/>
            <person name="Barry K.W."/>
            <person name="Bougher N.L."/>
            <person name="Buchanan P."/>
            <person name="Buyck B."/>
            <person name="Bense V."/>
            <person name="Catcheside P."/>
            <person name="Chovatia M."/>
            <person name="Cooper J."/>
            <person name="Damon W."/>
            <person name="Desjardin D."/>
            <person name="Finy P."/>
            <person name="Geml J."/>
            <person name="Haridas S."/>
            <person name="Hughes K."/>
            <person name="Justo A."/>
            <person name="Karasinski D."/>
            <person name="Kautmanova I."/>
            <person name="Kiss B."/>
            <person name="Kocsube S."/>
            <person name="Kotiranta H."/>
            <person name="LaButti K.M."/>
            <person name="Lechner B.E."/>
            <person name="Liimatainen K."/>
            <person name="Lipzen A."/>
            <person name="Lukacs Z."/>
            <person name="Mihaltcheva S."/>
            <person name="Morgado L.N."/>
            <person name="Niskanen T."/>
            <person name="Noordeloos M.E."/>
            <person name="Ohm R.A."/>
            <person name="Ortiz-Santana B."/>
            <person name="Ovrebo C."/>
            <person name="Racz N."/>
            <person name="Riley R."/>
            <person name="Savchenko A."/>
            <person name="Shiryaev A."/>
            <person name="Soop K."/>
            <person name="Spirin V."/>
            <person name="Szebenyi C."/>
            <person name="Tomsovsky M."/>
            <person name="Tulloss R.E."/>
            <person name="Uehling J."/>
            <person name="Grigoriev I.V."/>
            <person name="Vagvolgyi C."/>
            <person name="Papp T."/>
            <person name="Martin F.M."/>
            <person name="Miettinen O."/>
            <person name="Hibbett D.S."/>
            <person name="Nagy L.G."/>
        </authorList>
    </citation>
    <scope>NUCLEOTIDE SEQUENCE [LARGE SCALE GENOMIC DNA]</scope>
    <source>
        <strain evidence="1 2">HHB13444</strain>
    </source>
</reference>
<keyword evidence="2" id="KW-1185">Reference proteome</keyword>
<dbReference type="EMBL" id="ML211635">
    <property type="protein sequence ID" value="TFK81230.1"/>
    <property type="molecule type" value="Genomic_DNA"/>
</dbReference>
<proteinExistence type="predicted"/>
<evidence type="ECO:0000313" key="2">
    <source>
        <dbReference type="Proteomes" id="UP000308197"/>
    </source>
</evidence>
<dbReference type="Gene3D" id="1.20.120.1150">
    <property type="match status" value="1"/>
</dbReference>
<sequence length="149" mass="16600">MNFAMLRQRSSRSTTCISPAFSSSNCLTTPAFAHARRHLSRQDLGQIELGSIYMYHAEVLGKFPVMQQILFDSSLAWIALLPRTCLAPPRPRTRRRVLGPHSPIAGGSVSSRTGEAIAAVSPCLQRLRLRRQRRSQNPGRACNRSVPFN</sequence>
<organism evidence="1 2">
    <name type="scientific">Polyporus arcularius HHB13444</name>
    <dbReference type="NCBI Taxonomy" id="1314778"/>
    <lineage>
        <taxon>Eukaryota</taxon>
        <taxon>Fungi</taxon>
        <taxon>Dikarya</taxon>
        <taxon>Basidiomycota</taxon>
        <taxon>Agaricomycotina</taxon>
        <taxon>Agaricomycetes</taxon>
        <taxon>Polyporales</taxon>
        <taxon>Polyporaceae</taxon>
        <taxon>Polyporus</taxon>
    </lineage>
</organism>
<dbReference type="Proteomes" id="UP000308197">
    <property type="component" value="Unassembled WGS sequence"/>
</dbReference>
<accession>A0A5C3NYX1</accession>
<protein>
    <submittedName>
        <fullName evidence="1">Uncharacterized protein</fullName>
    </submittedName>
</protein>
<evidence type="ECO:0000313" key="1">
    <source>
        <dbReference type="EMBL" id="TFK81230.1"/>
    </source>
</evidence>
<dbReference type="InterPro" id="IPR037218">
    <property type="entry name" value="PTPA_sf"/>
</dbReference>
<dbReference type="SUPFAM" id="SSF140984">
    <property type="entry name" value="PTPA-like"/>
    <property type="match status" value="1"/>
</dbReference>
<dbReference type="GO" id="GO:0019211">
    <property type="term" value="F:phosphatase activator activity"/>
    <property type="evidence" value="ECO:0007669"/>
    <property type="project" value="InterPro"/>
</dbReference>
<dbReference type="InterPro" id="IPR043170">
    <property type="entry name" value="PTPA_C_lid"/>
</dbReference>
<gene>
    <name evidence="1" type="ORF">K466DRAFT_346695</name>
</gene>
<dbReference type="AlphaFoldDB" id="A0A5C3NYX1"/>
<dbReference type="InParanoid" id="A0A5C3NYX1"/>